<keyword evidence="3 8" id="KW-0812">Transmembrane</keyword>
<comment type="caution">
    <text evidence="9">The sequence shown here is derived from an EMBL/GenBank/DDBJ whole genome shotgun (WGS) entry which is preliminary data.</text>
</comment>
<feature type="region of interest" description="Disordered" evidence="7">
    <location>
        <begin position="363"/>
        <end position="394"/>
    </location>
</feature>
<keyword evidence="5" id="KW-0406">Ion transport</keyword>
<evidence type="ECO:0000313" key="9">
    <source>
        <dbReference type="EMBL" id="KAK4505302.1"/>
    </source>
</evidence>
<accession>A0ABR0EUM9</accession>
<comment type="subcellular location">
    <subcellularLocation>
        <location evidence="1">Membrane</location>
        <topology evidence="1">Multi-pass membrane protein</topology>
    </subcellularLocation>
</comment>
<evidence type="ECO:0000256" key="7">
    <source>
        <dbReference type="SAM" id="MobiDB-lite"/>
    </source>
</evidence>
<evidence type="ECO:0000256" key="6">
    <source>
        <dbReference type="ARBA" id="ARBA00023136"/>
    </source>
</evidence>
<evidence type="ECO:0000256" key="1">
    <source>
        <dbReference type="ARBA" id="ARBA00004141"/>
    </source>
</evidence>
<protein>
    <submittedName>
        <fullName evidence="9">Uncharacterized protein</fullName>
    </submittedName>
</protein>
<keyword evidence="4 8" id="KW-1133">Transmembrane helix</keyword>
<keyword evidence="10" id="KW-1185">Reference proteome</keyword>
<dbReference type="Pfam" id="PF25539">
    <property type="entry name" value="Bestrophin_2"/>
    <property type="match status" value="1"/>
</dbReference>
<sequence length="394" mass="44486">MPILTGRRSGRPSFTERSPTFPSYYSTRKKPRRWPLVIRFIKGAIHVDIAIPVILHALFAAAICYFDFSRDGHLGIPSSTLPSLSIVVGLMLVFRNSTSYDRFWQGNQLFTTVETNIRNLTRSFLACSYNPHGPPPTEAERADTERTVRTLLALIYAAKNHLRAEWGQSIPILLPRAELERQRRESVSVYKPEYDDLLPRGTRGHEDQGLGLLLQLSVQVEGYIKRGHDRGWFHAPQASQLTVQLNTLVAAYGSMETIHLTPLPVAYLIHMRQVLALFCCVLPFALVEEMGWWCILMTSFIAFTLYGIEAIGAQLEDPFGYDRADIKVDAIAEDLRVETTVLMDNWRKGGDMFPMMRTNEQNPFVGGMQQGQSPQRGRGNTGPGAFDERSPMAR</sequence>
<keyword evidence="6 8" id="KW-0472">Membrane</keyword>
<organism evidence="9 10">
    <name type="scientific">Zasmidium cellare</name>
    <name type="common">Wine cellar mold</name>
    <name type="synonym">Racodium cellare</name>
    <dbReference type="NCBI Taxonomy" id="395010"/>
    <lineage>
        <taxon>Eukaryota</taxon>
        <taxon>Fungi</taxon>
        <taxon>Dikarya</taxon>
        <taxon>Ascomycota</taxon>
        <taxon>Pezizomycotina</taxon>
        <taxon>Dothideomycetes</taxon>
        <taxon>Dothideomycetidae</taxon>
        <taxon>Mycosphaerellales</taxon>
        <taxon>Mycosphaerellaceae</taxon>
        <taxon>Zasmidium</taxon>
    </lineage>
</organism>
<dbReference type="PANTHER" id="PTHR33281:SF16">
    <property type="match status" value="1"/>
</dbReference>
<gene>
    <name evidence="9" type="ORF">PRZ48_003265</name>
</gene>
<evidence type="ECO:0000313" key="10">
    <source>
        <dbReference type="Proteomes" id="UP001305779"/>
    </source>
</evidence>
<feature type="transmembrane region" description="Helical" evidence="8">
    <location>
        <begin position="49"/>
        <end position="68"/>
    </location>
</feature>
<proteinExistence type="predicted"/>
<evidence type="ECO:0000256" key="5">
    <source>
        <dbReference type="ARBA" id="ARBA00023065"/>
    </source>
</evidence>
<evidence type="ECO:0000256" key="4">
    <source>
        <dbReference type="ARBA" id="ARBA00022989"/>
    </source>
</evidence>
<name>A0ABR0EUM9_ZASCE</name>
<evidence type="ECO:0000256" key="2">
    <source>
        <dbReference type="ARBA" id="ARBA00022448"/>
    </source>
</evidence>
<dbReference type="Proteomes" id="UP001305779">
    <property type="component" value="Unassembled WGS sequence"/>
</dbReference>
<dbReference type="EMBL" id="JAXOVC010000002">
    <property type="protein sequence ID" value="KAK4505302.1"/>
    <property type="molecule type" value="Genomic_DNA"/>
</dbReference>
<dbReference type="PANTHER" id="PTHR33281">
    <property type="entry name" value="UPF0187 PROTEIN YNEE"/>
    <property type="match status" value="1"/>
</dbReference>
<reference evidence="9 10" key="1">
    <citation type="journal article" date="2023" name="G3 (Bethesda)">
        <title>A chromosome-level genome assembly of Zasmidium syzygii isolated from banana leaves.</title>
        <authorList>
            <person name="van Westerhoven A.C."/>
            <person name="Mehrabi R."/>
            <person name="Talebi R."/>
            <person name="Steentjes M.B.F."/>
            <person name="Corcolon B."/>
            <person name="Chong P.A."/>
            <person name="Kema G.H.J."/>
            <person name="Seidl M.F."/>
        </authorList>
    </citation>
    <scope>NUCLEOTIDE SEQUENCE [LARGE SCALE GENOMIC DNA]</scope>
    <source>
        <strain evidence="9 10">P124</strain>
    </source>
</reference>
<evidence type="ECO:0000256" key="3">
    <source>
        <dbReference type="ARBA" id="ARBA00022692"/>
    </source>
</evidence>
<dbReference type="InterPro" id="IPR044669">
    <property type="entry name" value="YneE/VCCN1/2-like"/>
</dbReference>
<keyword evidence="2" id="KW-0813">Transport</keyword>
<feature type="transmembrane region" description="Helical" evidence="8">
    <location>
        <begin position="74"/>
        <end position="94"/>
    </location>
</feature>
<evidence type="ECO:0000256" key="8">
    <source>
        <dbReference type="SAM" id="Phobius"/>
    </source>
</evidence>